<evidence type="ECO:0000313" key="2">
    <source>
        <dbReference type="Proteomes" id="UP001501758"/>
    </source>
</evidence>
<dbReference type="EMBL" id="BAAAGE010000001">
    <property type="protein sequence ID" value="GAA0715037.1"/>
    <property type="molecule type" value="Genomic_DNA"/>
</dbReference>
<comment type="caution">
    <text evidence="1">The sequence shown here is derived from an EMBL/GenBank/DDBJ whole genome shotgun (WGS) entry which is preliminary data.</text>
</comment>
<keyword evidence="2" id="KW-1185">Reference proteome</keyword>
<protein>
    <recommendedName>
        <fullName evidence="3">Lipoprotein</fullName>
    </recommendedName>
</protein>
<evidence type="ECO:0000313" key="1">
    <source>
        <dbReference type="EMBL" id="GAA0715037.1"/>
    </source>
</evidence>
<proteinExistence type="predicted"/>
<gene>
    <name evidence="1" type="ORF">GCM10009430_08950</name>
</gene>
<dbReference type="Proteomes" id="UP001501758">
    <property type="component" value="Unassembled WGS sequence"/>
</dbReference>
<dbReference type="PROSITE" id="PS51257">
    <property type="entry name" value="PROKAR_LIPOPROTEIN"/>
    <property type="match status" value="1"/>
</dbReference>
<dbReference type="RefSeq" id="WP_343910889.1">
    <property type="nucleotide sequence ID" value="NZ_BAAAGE010000001.1"/>
</dbReference>
<sequence>MKKVFFLAIAITIGVFYACERETVEEKTEVESIEAIDVTDAEGKRYGRCFYLIEPGLKFQGRCYSTFPSICKMYKICIPDIIYDPCWFVPCWIDIFDPWIIYEKIDPREFISIKDKLELDIDPEEAVIPFALNERIAGLQVYNEEGILKGETFVIKENLVLDAEVSKELGLQGNVVKAGEYPVIINKESETFNVILAVEKGFER</sequence>
<name>A0ABP3TTK9_9FLAO</name>
<organism evidence="1 2">
    <name type="scientific">Aquimarina litoralis</name>
    <dbReference type="NCBI Taxonomy" id="584605"/>
    <lineage>
        <taxon>Bacteria</taxon>
        <taxon>Pseudomonadati</taxon>
        <taxon>Bacteroidota</taxon>
        <taxon>Flavobacteriia</taxon>
        <taxon>Flavobacteriales</taxon>
        <taxon>Flavobacteriaceae</taxon>
        <taxon>Aquimarina</taxon>
    </lineage>
</organism>
<accession>A0ABP3TTK9</accession>
<evidence type="ECO:0008006" key="3">
    <source>
        <dbReference type="Google" id="ProtNLM"/>
    </source>
</evidence>
<reference evidence="2" key="1">
    <citation type="journal article" date="2019" name="Int. J. Syst. Evol. Microbiol.">
        <title>The Global Catalogue of Microorganisms (GCM) 10K type strain sequencing project: providing services to taxonomists for standard genome sequencing and annotation.</title>
        <authorList>
            <consortium name="The Broad Institute Genomics Platform"/>
            <consortium name="The Broad Institute Genome Sequencing Center for Infectious Disease"/>
            <person name="Wu L."/>
            <person name="Ma J."/>
        </authorList>
    </citation>
    <scope>NUCLEOTIDE SEQUENCE [LARGE SCALE GENOMIC DNA]</scope>
    <source>
        <strain evidence="2">JCM 15974</strain>
    </source>
</reference>